<sequence length="136" mass="14711">MLYGGSPDAASRLVQLRLLNDVAWMEQGPDGDWTQQVPGSVRVDDLIASHSGAIVDDVPRWIEPKFTQQFLVDLKAISSDDRKAKVADLLKSGQLSANDILYMLENGLITPKELASLIASNPDVLAAIGDPARLLS</sequence>
<evidence type="ECO:0000313" key="1">
    <source>
        <dbReference type="EMBL" id="KMS93784.1"/>
    </source>
</evidence>
<reference evidence="1 2" key="1">
    <citation type="journal article" date="2014" name="Nature">
        <title>The genome of the recently domesticated crop plant sugar beet (Beta vulgaris).</title>
        <authorList>
            <person name="Dohm J.C."/>
            <person name="Minoche A.E."/>
            <person name="Holtgrawe D."/>
            <person name="Capella-Gutierrez S."/>
            <person name="Zakrzewski F."/>
            <person name="Tafer H."/>
            <person name="Rupp O."/>
            <person name="Sorensen T.R."/>
            <person name="Stracke R."/>
            <person name="Reinhardt R."/>
            <person name="Goesmann A."/>
            <person name="Kraft T."/>
            <person name="Schulz B."/>
            <person name="Stadler P.F."/>
            <person name="Schmidt T."/>
            <person name="Gabaldon T."/>
            <person name="Lehrach H."/>
            <person name="Weisshaar B."/>
            <person name="Himmelbauer H."/>
        </authorList>
    </citation>
    <scope>NUCLEOTIDE SEQUENCE [LARGE SCALE GENOMIC DNA]</scope>
    <source>
        <tissue evidence="1">Taproot</tissue>
    </source>
</reference>
<accession>A0A0J8AY70</accession>
<dbReference type="AlphaFoldDB" id="A0A0J8AY70"/>
<evidence type="ECO:0000313" key="2">
    <source>
        <dbReference type="Proteomes" id="UP000035740"/>
    </source>
</evidence>
<organism evidence="1 2">
    <name type="scientific">Beta vulgaris subsp. vulgaris</name>
    <name type="common">Beet</name>
    <dbReference type="NCBI Taxonomy" id="3555"/>
    <lineage>
        <taxon>Eukaryota</taxon>
        <taxon>Viridiplantae</taxon>
        <taxon>Streptophyta</taxon>
        <taxon>Embryophyta</taxon>
        <taxon>Tracheophyta</taxon>
        <taxon>Spermatophyta</taxon>
        <taxon>Magnoliopsida</taxon>
        <taxon>eudicotyledons</taxon>
        <taxon>Gunneridae</taxon>
        <taxon>Pentapetalae</taxon>
        <taxon>Caryophyllales</taxon>
        <taxon>Chenopodiaceae</taxon>
        <taxon>Betoideae</taxon>
        <taxon>Beta</taxon>
    </lineage>
</organism>
<gene>
    <name evidence="1" type="ORF">BVRB_027990</name>
</gene>
<dbReference type="EMBL" id="KQ098972">
    <property type="protein sequence ID" value="KMS93784.1"/>
    <property type="molecule type" value="Genomic_DNA"/>
</dbReference>
<keyword evidence="2" id="KW-1185">Reference proteome</keyword>
<protein>
    <submittedName>
        <fullName evidence="1">Uncharacterized protein</fullName>
    </submittedName>
</protein>
<feature type="non-terminal residue" evidence="1">
    <location>
        <position position="136"/>
    </location>
</feature>
<dbReference type="Proteomes" id="UP000035740">
    <property type="component" value="Unassembled WGS sequence"/>
</dbReference>
<proteinExistence type="predicted"/>
<name>A0A0J8AY70_BETVV</name>